<evidence type="ECO:0000313" key="1">
    <source>
        <dbReference type="EMBL" id="GFU43541.1"/>
    </source>
</evidence>
<dbReference type="EMBL" id="BMAW01036330">
    <property type="protein sequence ID" value="GFU43541.1"/>
    <property type="molecule type" value="Genomic_DNA"/>
</dbReference>
<gene>
    <name evidence="1" type="ORF">NPIL_572741</name>
</gene>
<reference evidence="1" key="1">
    <citation type="submission" date="2020-08" db="EMBL/GenBank/DDBJ databases">
        <title>Multicomponent nature underlies the extraordinary mechanical properties of spider dragline silk.</title>
        <authorList>
            <person name="Kono N."/>
            <person name="Nakamura H."/>
            <person name="Mori M."/>
            <person name="Yoshida Y."/>
            <person name="Ohtoshi R."/>
            <person name="Malay A.D."/>
            <person name="Moran D.A.P."/>
            <person name="Tomita M."/>
            <person name="Numata K."/>
            <person name="Arakawa K."/>
        </authorList>
    </citation>
    <scope>NUCLEOTIDE SEQUENCE</scope>
</reference>
<evidence type="ECO:0000313" key="2">
    <source>
        <dbReference type="Proteomes" id="UP000887013"/>
    </source>
</evidence>
<dbReference type="Proteomes" id="UP000887013">
    <property type="component" value="Unassembled WGS sequence"/>
</dbReference>
<organism evidence="1 2">
    <name type="scientific">Nephila pilipes</name>
    <name type="common">Giant wood spider</name>
    <name type="synonym">Nephila maculata</name>
    <dbReference type="NCBI Taxonomy" id="299642"/>
    <lineage>
        <taxon>Eukaryota</taxon>
        <taxon>Metazoa</taxon>
        <taxon>Ecdysozoa</taxon>
        <taxon>Arthropoda</taxon>
        <taxon>Chelicerata</taxon>
        <taxon>Arachnida</taxon>
        <taxon>Araneae</taxon>
        <taxon>Araneomorphae</taxon>
        <taxon>Entelegynae</taxon>
        <taxon>Araneoidea</taxon>
        <taxon>Nephilidae</taxon>
        <taxon>Nephila</taxon>
    </lineage>
</organism>
<accession>A0A8X6QYK3</accession>
<keyword evidence="2" id="KW-1185">Reference proteome</keyword>
<proteinExistence type="predicted"/>
<protein>
    <submittedName>
        <fullName evidence="1">Uncharacterized protein</fullName>
    </submittedName>
</protein>
<dbReference type="AlphaFoldDB" id="A0A8X6QYK3"/>
<comment type="caution">
    <text evidence="1">The sequence shown here is derived from an EMBL/GenBank/DDBJ whole genome shotgun (WGS) entry which is preliminary data.</text>
</comment>
<feature type="non-terminal residue" evidence="1">
    <location>
        <position position="1"/>
    </location>
</feature>
<sequence>NGSLPNASTGFQEGFYEPYTGLERFLRLKRGEMNVEDLARSGSPERLEENIKKSAKKATRTVVSLSMKFLNRQE</sequence>
<name>A0A8X6QYK3_NEPPI</name>